<evidence type="ECO:0000256" key="1">
    <source>
        <dbReference type="SAM" id="Phobius"/>
    </source>
</evidence>
<dbReference type="EMBL" id="CAEZWQ010000162">
    <property type="protein sequence ID" value="CAB4671447.1"/>
    <property type="molecule type" value="Genomic_DNA"/>
</dbReference>
<dbReference type="GO" id="GO:0005886">
    <property type="term" value="C:plasma membrane"/>
    <property type="evidence" value="ECO:0007669"/>
    <property type="project" value="TreeGrafter"/>
</dbReference>
<proteinExistence type="predicted"/>
<feature type="transmembrane region" description="Helical" evidence="1">
    <location>
        <begin position="55"/>
        <end position="72"/>
    </location>
</feature>
<reference evidence="2" key="1">
    <citation type="submission" date="2020-05" db="EMBL/GenBank/DDBJ databases">
        <authorList>
            <person name="Chiriac C."/>
            <person name="Salcher M."/>
            <person name="Ghai R."/>
            <person name="Kavagutti S V."/>
        </authorList>
    </citation>
    <scope>NUCLEOTIDE SEQUENCE</scope>
</reference>
<dbReference type="AlphaFoldDB" id="A0A6J6MB44"/>
<gene>
    <name evidence="2" type="ORF">UFOPK2275_01089</name>
</gene>
<dbReference type="GO" id="GO:0015658">
    <property type="term" value="F:branched-chain amino acid transmembrane transporter activity"/>
    <property type="evidence" value="ECO:0007669"/>
    <property type="project" value="InterPro"/>
</dbReference>
<evidence type="ECO:0000313" key="2">
    <source>
        <dbReference type="EMBL" id="CAB4671447.1"/>
    </source>
</evidence>
<dbReference type="PANTHER" id="PTHR30482:SF10">
    <property type="entry name" value="HIGH-AFFINITY BRANCHED-CHAIN AMINO ACID TRANSPORT PROTEIN BRAE"/>
    <property type="match status" value="1"/>
</dbReference>
<accession>A0A6J6MB44</accession>
<dbReference type="PANTHER" id="PTHR30482">
    <property type="entry name" value="HIGH-AFFINITY BRANCHED-CHAIN AMINO ACID TRANSPORT SYSTEM PERMEASE"/>
    <property type="match status" value="1"/>
</dbReference>
<organism evidence="2">
    <name type="scientific">freshwater metagenome</name>
    <dbReference type="NCBI Taxonomy" id="449393"/>
    <lineage>
        <taxon>unclassified sequences</taxon>
        <taxon>metagenomes</taxon>
        <taxon>ecological metagenomes</taxon>
    </lineage>
</organism>
<keyword evidence="1" id="KW-0472">Membrane</keyword>
<feature type="transmembrane region" description="Helical" evidence="1">
    <location>
        <begin position="84"/>
        <end position="100"/>
    </location>
</feature>
<feature type="transmembrane region" description="Helical" evidence="1">
    <location>
        <begin position="30"/>
        <end position="48"/>
    </location>
</feature>
<keyword evidence="1" id="KW-0812">Transmembrane</keyword>
<dbReference type="InterPro" id="IPR043428">
    <property type="entry name" value="LivM-like"/>
</dbReference>
<protein>
    <submittedName>
        <fullName evidence="2">Unannotated protein</fullName>
    </submittedName>
</protein>
<keyword evidence="1" id="KW-1133">Transmembrane helix</keyword>
<name>A0A6J6MB44_9ZZZZ</name>
<sequence length="116" mass="13012">MQAVILGSIIGGIAGIYWALESSLLSPDDFLTIVTFYGWMILILGGATKVKGLPFAAIFFGFLYGGTRFFTFWPFSTFDASQRAYIRIMIIGIVLIILMMRRPQGIFGKRQEMVLE</sequence>